<dbReference type="InterPro" id="IPR029000">
    <property type="entry name" value="Cyclophilin-like_dom_sf"/>
</dbReference>
<comment type="caution">
    <text evidence="6">The sequence shown here is derived from an EMBL/GenBank/DDBJ whole genome shotgun (WGS) entry which is preliminary data.</text>
</comment>
<comment type="similarity">
    <text evidence="1 4">Belongs to the cyclophilin-type PPIase family.</text>
</comment>
<comment type="function">
    <text evidence="4">PPIases accelerate the folding of proteins. It catalyzes the cis-trans isomerization of proline imidic peptide bonds in oligopeptides.</text>
</comment>
<keyword evidence="2 4" id="KW-0697">Rotamase</keyword>
<feature type="signal peptide" evidence="4">
    <location>
        <begin position="1"/>
        <end position="22"/>
    </location>
</feature>
<feature type="domain" description="PPIase cyclophilin-type" evidence="5">
    <location>
        <begin position="37"/>
        <end position="179"/>
    </location>
</feature>
<evidence type="ECO:0000256" key="4">
    <source>
        <dbReference type="RuleBase" id="RU363019"/>
    </source>
</evidence>
<dbReference type="InterPro" id="IPR002130">
    <property type="entry name" value="Cyclophilin-type_PPIase_dom"/>
</dbReference>
<keyword evidence="3 4" id="KW-0413">Isomerase</keyword>
<dbReference type="GO" id="GO:0006457">
    <property type="term" value="P:protein folding"/>
    <property type="evidence" value="ECO:0007669"/>
    <property type="project" value="InterPro"/>
</dbReference>
<evidence type="ECO:0000313" key="7">
    <source>
        <dbReference type="Proteomes" id="UP000587991"/>
    </source>
</evidence>
<feature type="chain" id="PRO_5033114242" description="Peptidyl-prolyl cis-trans isomerase" evidence="4">
    <location>
        <begin position="23"/>
        <end position="185"/>
    </location>
</feature>
<proteinExistence type="inferred from homology"/>
<evidence type="ECO:0000256" key="1">
    <source>
        <dbReference type="ARBA" id="ARBA00007365"/>
    </source>
</evidence>
<evidence type="ECO:0000256" key="2">
    <source>
        <dbReference type="ARBA" id="ARBA00023110"/>
    </source>
</evidence>
<name>A0A847RWT3_9NEIS</name>
<evidence type="ECO:0000313" key="6">
    <source>
        <dbReference type="EMBL" id="NLR75620.1"/>
    </source>
</evidence>
<dbReference type="InterPro" id="IPR020892">
    <property type="entry name" value="Cyclophilin-type_PPIase_CS"/>
</dbReference>
<dbReference type="SUPFAM" id="SSF50891">
    <property type="entry name" value="Cyclophilin-like"/>
    <property type="match status" value="1"/>
</dbReference>
<dbReference type="PANTHER" id="PTHR45625:SF4">
    <property type="entry name" value="PEPTIDYLPROLYL ISOMERASE DOMAIN AND WD REPEAT-CONTAINING PROTEIN 1"/>
    <property type="match status" value="1"/>
</dbReference>
<dbReference type="Gene3D" id="2.40.100.10">
    <property type="entry name" value="Cyclophilin-like"/>
    <property type="match status" value="1"/>
</dbReference>
<dbReference type="AlphaFoldDB" id="A0A847RWT3"/>
<dbReference type="Pfam" id="PF00160">
    <property type="entry name" value="Pro_isomerase"/>
    <property type="match status" value="1"/>
</dbReference>
<comment type="catalytic activity">
    <reaction evidence="4">
        <text>[protein]-peptidylproline (omega=180) = [protein]-peptidylproline (omega=0)</text>
        <dbReference type="Rhea" id="RHEA:16237"/>
        <dbReference type="Rhea" id="RHEA-COMP:10747"/>
        <dbReference type="Rhea" id="RHEA-COMP:10748"/>
        <dbReference type="ChEBI" id="CHEBI:83833"/>
        <dbReference type="ChEBI" id="CHEBI:83834"/>
        <dbReference type="EC" id="5.2.1.8"/>
    </reaction>
</comment>
<accession>A0A847RWT3</accession>
<gene>
    <name evidence="6" type="ORF">HF682_10650</name>
</gene>
<evidence type="ECO:0000259" key="5">
    <source>
        <dbReference type="PROSITE" id="PS50072"/>
    </source>
</evidence>
<keyword evidence="7" id="KW-1185">Reference proteome</keyword>
<sequence length="185" mass="20166">MPFVRMLTLLFSLLTLSRVAHAAPDLENTLYLDLKDGRVVIQLRPDLAPKHVAQIKALVRKRFYDGLVFHRVIDGFMVQGGDPTGSGAGGSGHPLKAEFSKEKHVRGILSMARTQDPDSADSQFFIMLGTAPHLDGQYTVWGKVVKGMEFVDKIKKGDQANNGLVNGPDKIVRMQVAADAAKAGK</sequence>
<dbReference type="PRINTS" id="PR00153">
    <property type="entry name" value="CSAPPISMRASE"/>
</dbReference>
<dbReference type="PROSITE" id="PS50072">
    <property type="entry name" value="CSA_PPIASE_2"/>
    <property type="match status" value="1"/>
</dbReference>
<dbReference type="PROSITE" id="PS00170">
    <property type="entry name" value="CSA_PPIASE_1"/>
    <property type="match status" value="1"/>
</dbReference>
<dbReference type="GO" id="GO:0003755">
    <property type="term" value="F:peptidyl-prolyl cis-trans isomerase activity"/>
    <property type="evidence" value="ECO:0007669"/>
    <property type="project" value="UniProtKB-UniRule"/>
</dbReference>
<protein>
    <recommendedName>
        <fullName evidence="4">Peptidyl-prolyl cis-trans isomerase</fullName>
        <shortName evidence="4">PPIase</shortName>
        <ecNumber evidence="4">5.2.1.8</ecNumber>
    </recommendedName>
</protein>
<keyword evidence="4" id="KW-0732">Signal</keyword>
<evidence type="ECO:0000256" key="3">
    <source>
        <dbReference type="ARBA" id="ARBA00023235"/>
    </source>
</evidence>
<reference evidence="6 7" key="1">
    <citation type="submission" date="2020-04" db="EMBL/GenBank/DDBJ databases">
        <title>Draft genome of Leeia sp. IMCC25680.</title>
        <authorList>
            <person name="Song J."/>
            <person name="Cho J.-C."/>
        </authorList>
    </citation>
    <scope>NUCLEOTIDE SEQUENCE [LARGE SCALE GENOMIC DNA]</scope>
    <source>
        <strain evidence="6 7">IMCC25680</strain>
    </source>
</reference>
<dbReference type="PANTHER" id="PTHR45625">
    <property type="entry name" value="PEPTIDYL-PROLYL CIS-TRANS ISOMERASE-RELATED"/>
    <property type="match status" value="1"/>
</dbReference>
<dbReference type="InterPro" id="IPR044666">
    <property type="entry name" value="Cyclophilin_A-like"/>
</dbReference>
<dbReference type="Proteomes" id="UP000587991">
    <property type="component" value="Unassembled WGS sequence"/>
</dbReference>
<dbReference type="CDD" id="cd00317">
    <property type="entry name" value="cyclophilin"/>
    <property type="match status" value="1"/>
</dbReference>
<organism evidence="6 7">
    <name type="scientific">Leeia aquatica</name>
    <dbReference type="NCBI Taxonomy" id="2725557"/>
    <lineage>
        <taxon>Bacteria</taxon>
        <taxon>Pseudomonadati</taxon>
        <taxon>Pseudomonadota</taxon>
        <taxon>Betaproteobacteria</taxon>
        <taxon>Neisseriales</taxon>
        <taxon>Leeiaceae</taxon>
        <taxon>Leeia</taxon>
    </lineage>
</organism>
<dbReference type="EC" id="5.2.1.8" evidence="4"/>
<dbReference type="EMBL" id="JABAIM010000002">
    <property type="protein sequence ID" value="NLR75620.1"/>
    <property type="molecule type" value="Genomic_DNA"/>
</dbReference>